<comment type="subcellular location">
    <subcellularLocation>
        <location evidence="1">Nucleus</location>
    </subcellularLocation>
</comment>
<evidence type="ECO:0000256" key="1">
    <source>
        <dbReference type="ARBA" id="ARBA00004123"/>
    </source>
</evidence>
<comment type="caution">
    <text evidence="8">The sequence shown here is derived from an EMBL/GenBank/DDBJ whole genome shotgun (WGS) entry which is preliminary data.</text>
</comment>
<evidence type="ECO:0000259" key="7">
    <source>
        <dbReference type="PROSITE" id="PS50811"/>
    </source>
</evidence>
<sequence>MYHVVYRNDHKCVQNSMTSDHHPATGTTQTDEHPPNYESNGHQSSSEEDSFLSTFATFDQSIELSSEGWSLEHIMPNYGMKPEPPLPNNSDSPFMDALNNIGEDVDANLLQSLSFNGGDRDWRNKKMEFQSAAYDREGAIEEEIIHGRDMAEELQNMLLRPNGDLWQGPAVMLIEGVLRSFAKSLSLLKSIEASNHVLNFKSSCSMDQKVDKNSKKKRDASDEWTINSAAPFHDEHQWRKYGQKVIRGSKFPRSYYRCANQQTCPATKQVQQLDPRDPPIYRVVYRNGHNCLHKSTSTTSKKSNKHPSKSESEENSFLSTFTTDDQSLQSNSGGFWSLEHVISNYRLKLDSPLPSCSSFHCVDDLNGVGGDGVDADLRRSPSLTSVDMDLYELWDLFPSTVSC</sequence>
<feature type="domain" description="WRKY" evidence="7">
    <location>
        <begin position="227"/>
        <end position="290"/>
    </location>
</feature>
<dbReference type="Proteomes" id="UP001180020">
    <property type="component" value="Unassembled WGS sequence"/>
</dbReference>
<proteinExistence type="predicted"/>
<dbReference type="InterPro" id="IPR003657">
    <property type="entry name" value="WRKY_dom"/>
</dbReference>
<evidence type="ECO:0000256" key="2">
    <source>
        <dbReference type="ARBA" id="ARBA00023015"/>
    </source>
</evidence>
<dbReference type="InterPro" id="IPR044810">
    <property type="entry name" value="WRKY_plant"/>
</dbReference>
<reference evidence="8" key="1">
    <citation type="journal article" date="2023" name="Nat. Commun.">
        <title>Diploid and tetraploid genomes of Acorus and the evolution of monocots.</title>
        <authorList>
            <person name="Ma L."/>
            <person name="Liu K.W."/>
            <person name="Li Z."/>
            <person name="Hsiao Y.Y."/>
            <person name="Qi Y."/>
            <person name="Fu T."/>
            <person name="Tang G.D."/>
            <person name="Zhang D."/>
            <person name="Sun W.H."/>
            <person name="Liu D.K."/>
            <person name="Li Y."/>
            <person name="Chen G.Z."/>
            <person name="Liu X.D."/>
            <person name="Liao X.Y."/>
            <person name="Jiang Y.T."/>
            <person name="Yu X."/>
            <person name="Hao Y."/>
            <person name="Huang J."/>
            <person name="Zhao X.W."/>
            <person name="Ke S."/>
            <person name="Chen Y.Y."/>
            <person name="Wu W.L."/>
            <person name="Hsu J.L."/>
            <person name="Lin Y.F."/>
            <person name="Huang M.D."/>
            <person name="Li C.Y."/>
            <person name="Huang L."/>
            <person name="Wang Z.W."/>
            <person name="Zhao X."/>
            <person name="Zhong W.Y."/>
            <person name="Peng D.H."/>
            <person name="Ahmad S."/>
            <person name="Lan S."/>
            <person name="Zhang J.S."/>
            <person name="Tsai W.C."/>
            <person name="Van de Peer Y."/>
            <person name="Liu Z.J."/>
        </authorList>
    </citation>
    <scope>NUCLEOTIDE SEQUENCE</scope>
    <source>
        <strain evidence="8">CP</strain>
    </source>
</reference>
<dbReference type="PROSITE" id="PS50811">
    <property type="entry name" value="WRKY"/>
    <property type="match status" value="1"/>
</dbReference>
<gene>
    <name evidence="8" type="primary">WRKY55</name>
    <name evidence="8" type="ORF">QJS10_CPB21g01658</name>
</gene>
<keyword evidence="2" id="KW-0805">Transcription regulation</keyword>
<dbReference type="PANTHER" id="PTHR31282">
    <property type="entry name" value="WRKY TRANSCRIPTION FACTOR 21-RELATED"/>
    <property type="match status" value="1"/>
</dbReference>
<keyword evidence="9" id="KW-1185">Reference proteome</keyword>
<keyword evidence="4" id="KW-0804">Transcription</keyword>
<dbReference type="Gene3D" id="2.20.25.80">
    <property type="entry name" value="WRKY domain"/>
    <property type="match status" value="1"/>
</dbReference>
<dbReference type="EMBL" id="JAUJYO010000021">
    <property type="protein sequence ID" value="KAK1284580.1"/>
    <property type="molecule type" value="Genomic_DNA"/>
</dbReference>
<keyword evidence="3" id="KW-0238">DNA-binding</keyword>
<feature type="region of interest" description="Disordered" evidence="6">
    <location>
        <begin position="291"/>
        <end position="318"/>
    </location>
</feature>
<keyword evidence="5" id="KW-0539">Nucleus</keyword>
<protein>
    <submittedName>
        <fullName evidence="8">WRKY transcription factor 55</fullName>
    </submittedName>
</protein>
<evidence type="ECO:0000313" key="9">
    <source>
        <dbReference type="Proteomes" id="UP001180020"/>
    </source>
</evidence>
<evidence type="ECO:0000256" key="6">
    <source>
        <dbReference type="SAM" id="MobiDB-lite"/>
    </source>
</evidence>
<evidence type="ECO:0000256" key="3">
    <source>
        <dbReference type="ARBA" id="ARBA00023125"/>
    </source>
</evidence>
<dbReference type="GO" id="GO:0003700">
    <property type="term" value="F:DNA-binding transcription factor activity"/>
    <property type="evidence" value="ECO:0007669"/>
    <property type="project" value="InterPro"/>
</dbReference>
<dbReference type="AlphaFoldDB" id="A0AAV9C6R1"/>
<dbReference type="SMART" id="SM00774">
    <property type="entry name" value="WRKY"/>
    <property type="match status" value="1"/>
</dbReference>
<accession>A0AAV9C6R1</accession>
<dbReference type="InterPro" id="IPR036576">
    <property type="entry name" value="WRKY_dom_sf"/>
</dbReference>
<feature type="region of interest" description="Disordered" evidence="6">
    <location>
        <begin position="13"/>
        <end position="50"/>
    </location>
</feature>
<name>A0AAV9C6R1_ACOCL</name>
<evidence type="ECO:0000256" key="5">
    <source>
        <dbReference type="ARBA" id="ARBA00023242"/>
    </source>
</evidence>
<evidence type="ECO:0000256" key="4">
    <source>
        <dbReference type="ARBA" id="ARBA00023163"/>
    </source>
</evidence>
<dbReference type="GO" id="GO:0005634">
    <property type="term" value="C:nucleus"/>
    <property type="evidence" value="ECO:0007669"/>
    <property type="project" value="UniProtKB-SubCell"/>
</dbReference>
<evidence type="ECO:0000313" key="8">
    <source>
        <dbReference type="EMBL" id="KAK1284580.1"/>
    </source>
</evidence>
<organism evidence="8 9">
    <name type="scientific">Acorus calamus</name>
    <name type="common">Sweet flag</name>
    <dbReference type="NCBI Taxonomy" id="4465"/>
    <lineage>
        <taxon>Eukaryota</taxon>
        <taxon>Viridiplantae</taxon>
        <taxon>Streptophyta</taxon>
        <taxon>Embryophyta</taxon>
        <taxon>Tracheophyta</taxon>
        <taxon>Spermatophyta</taxon>
        <taxon>Magnoliopsida</taxon>
        <taxon>Liliopsida</taxon>
        <taxon>Acoraceae</taxon>
        <taxon>Acorus</taxon>
    </lineage>
</organism>
<dbReference type="SUPFAM" id="SSF118290">
    <property type="entry name" value="WRKY DNA-binding domain"/>
    <property type="match status" value="1"/>
</dbReference>
<reference evidence="8" key="2">
    <citation type="submission" date="2023-06" db="EMBL/GenBank/DDBJ databases">
        <authorList>
            <person name="Ma L."/>
            <person name="Liu K.-W."/>
            <person name="Li Z."/>
            <person name="Hsiao Y.-Y."/>
            <person name="Qi Y."/>
            <person name="Fu T."/>
            <person name="Tang G."/>
            <person name="Zhang D."/>
            <person name="Sun W.-H."/>
            <person name="Liu D.-K."/>
            <person name="Li Y."/>
            <person name="Chen G.-Z."/>
            <person name="Liu X.-D."/>
            <person name="Liao X.-Y."/>
            <person name="Jiang Y.-T."/>
            <person name="Yu X."/>
            <person name="Hao Y."/>
            <person name="Huang J."/>
            <person name="Zhao X.-W."/>
            <person name="Ke S."/>
            <person name="Chen Y.-Y."/>
            <person name="Wu W.-L."/>
            <person name="Hsu J.-L."/>
            <person name="Lin Y.-F."/>
            <person name="Huang M.-D."/>
            <person name="Li C.-Y."/>
            <person name="Huang L."/>
            <person name="Wang Z.-W."/>
            <person name="Zhao X."/>
            <person name="Zhong W.-Y."/>
            <person name="Peng D.-H."/>
            <person name="Ahmad S."/>
            <person name="Lan S."/>
            <person name="Zhang J.-S."/>
            <person name="Tsai W.-C."/>
            <person name="Van De Peer Y."/>
            <person name="Liu Z.-J."/>
        </authorList>
    </citation>
    <scope>NUCLEOTIDE SEQUENCE</scope>
    <source>
        <strain evidence="8">CP</strain>
        <tissue evidence="8">Leaves</tissue>
    </source>
</reference>
<dbReference type="GO" id="GO:0043565">
    <property type="term" value="F:sequence-specific DNA binding"/>
    <property type="evidence" value="ECO:0007669"/>
    <property type="project" value="InterPro"/>
</dbReference>
<dbReference type="Pfam" id="PF03106">
    <property type="entry name" value="WRKY"/>
    <property type="match status" value="1"/>
</dbReference>